<reference evidence="1 2" key="1">
    <citation type="journal article" date="2015" name="Genome Announc.">
        <title>Expanding the biotechnology potential of lactobacilli through comparative genomics of 213 strains and associated genera.</title>
        <authorList>
            <person name="Sun Z."/>
            <person name="Harris H.M."/>
            <person name="McCann A."/>
            <person name="Guo C."/>
            <person name="Argimon S."/>
            <person name="Zhang W."/>
            <person name="Yang X."/>
            <person name="Jeffery I.B."/>
            <person name="Cooney J.C."/>
            <person name="Kagawa T.F."/>
            <person name="Liu W."/>
            <person name="Song Y."/>
            <person name="Salvetti E."/>
            <person name="Wrobel A."/>
            <person name="Rasinkangas P."/>
            <person name="Parkhill J."/>
            <person name="Rea M.C."/>
            <person name="O'Sullivan O."/>
            <person name="Ritari J."/>
            <person name="Douillard F.P."/>
            <person name="Paul Ross R."/>
            <person name="Yang R."/>
            <person name="Briner A.E."/>
            <person name="Felis G.E."/>
            <person name="de Vos W.M."/>
            <person name="Barrangou R."/>
            <person name="Klaenhammer T.R."/>
            <person name="Caufield P.W."/>
            <person name="Cui Y."/>
            <person name="Zhang H."/>
            <person name="O'Toole P.W."/>
        </authorList>
    </citation>
    <scope>NUCLEOTIDE SEQUENCE [LARGE SCALE GENOMIC DNA]</scope>
    <source>
        <strain evidence="1 2">DSM 18630</strain>
    </source>
</reference>
<dbReference type="EMBL" id="AZGB01000015">
    <property type="protein sequence ID" value="KRM06595.1"/>
    <property type="molecule type" value="Genomic_DNA"/>
</dbReference>
<dbReference type="OrthoDB" id="9810148at2"/>
<dbReference type="PATRIC" id="fig|1423750.3.peg.769"/>
<evidence type="ECO:0000313" key="2">
    <source>
        <dbReference type="Proteomes" id="UP000051451"/>
    </source>
</evidence>
<proteinExistence type="predicted"/>
<dbReference type="InterPro" id="IPR027417">
    <property type="entry name" value="P-loop_NTPase"/>
</dbReference>
<dbReference type="Proteomes" id="UP000051451">
    <property type="component" value="Unassembled WGS sequence"/>
</dbReference>
<dbReference type="RefSeq" id="WP_057871500.1">
    <property type="nucleotide sequence ID" value="NZ_AZGB01000015.1"/>
</dbReference>
<dbReference type="Pfam" id="PF13177">
    <property type="entry name" value="DNA_pol3_delta2"/>
    <property type="match status" value="1"/>
</dbReference>
<gene>
    <name evidence="1" type="ORF">FC89_GL000748</name>
</gene>
<keyword evidence="2" id="KW-1185">Reference proteome</keyword>
<dbReference type="GO" id="GO:0006261">
    <property type="term" value="P:DNA-templated DNA replication"/>
    <property type="evidence" value="ECO:0007669"/>
    <property type="project" value="TreeGrafter"/>
</dbReference>
<evidence type="ECO:0000313" key="1">
    <source>
        <dbReference type="EMBL" id="KRM06595.1"/>
    </source>
</evidence>
<dbReference type="Gene3D" id="3.40.50.300">
    <property type="entry name" value="P-loop containing nucleotide triphosphate hydrolases"/>
    <property type="match status" value="1"/>
</dbReference>
<dbReference type="PANTHER" id="PTHR11669:SF8">
    <property type="entry name" value="DNA POLYMERASE III SUBUNIT DELTA"/>
    <property type="match status" value="1"/>
</dbReference>
<dbReference type="GeneID" id="98318777"/>
<comment type="caution">
    <text evidence="1">The sequence shown here is derived from an EMBL/GenBank/DDBJ whole genome shotgun (WGS) entry which is preliminary data.</text>
</comment>
<name>A0A0R1VUD9_9LACO</name>
<dbReference type="SUPFAM" id="SSF52540">
    <property type="entry name" value="P-loop containing nucleoside triphosphate hydrolases"/>
    <property type="match status" value="1"/>
</dbReference>
<accession>A0A0R1VUD9</accession>
<dbReference type="InterPro" id="IPR050238">
    <property type="entry name" value="DNA_Rep/Repair_Clamp_Loader"/>
</dbReference>
<dbReference type="InterPro" id="IPR004622">
    <property type="entry name" value="DNA_pol_HolB"/>
</dbReference>
<protein>
    <submittedName>
        <fullName evidence="1">DNA polymerase III subunit delta</fullName>
    </submittedName>
</protein>
<dbReference type="AlphaFoldDB" id="A0A0R1VUD9"/>
<organism evidence="1 2">
    <name type="scientific">Liquorilactobacillus ghanensis DSM 18630</name>
    <dbReference type="NCBI Taxonomy" id="1423750"/>
    <lineage>
        <taxon>Bacteria</taxon>
        <taxon>Bacillati</taxon>
        <taxon>Bacillota</taxon>
        <taxon>Bacilli</taxon>
        <taxon>Lactobacillales</taxon>
        <taxon>Lactobacillaceae</taxon>
        <taxon>Liquorilactobacillus</taxon>
    </lineage>
</organism>
<sequence length="333" mass="37281">MAEKIFEITKQQPFLTNYFADLLQQQQLVHAYLLAGPAGSGKRSLALWVAAGLFCLQPAASGAPCGKCEECQRILTGNHPDVIDVVPDGNSVKVEQTRFLKSEFSKSGVEGRRKVIILEAAEKLTISAANSLLKFIEEPSGQMTFFLLAQNISQLLPTIISRCQLLKMVIPSEQQRSQVFSQAQIPSGKADLLAGLTVDLQIAQQLDQNGLVYQLSDKLAEWYLKILNNDWLSMVDIQAQIMPLLTEKKDHQLLLELLELLAKDIINSMVNGKLHYFAKYEEQLAPKLTQTAFKQQLAAIELLLNQTRLRQANINFQNALEALTLQLLKCYDR</sequence>
<dbReference type="NCBIfam" id="TIGR00678">
    <property type="entry name" value="holB"/>
    <property type="match status" value="1"/>
</dbReference>
<dbReference type="PANTHER" id="PTHR11669">
    <property type="entry name" value="REPLICATION FACTOR C / DNA POLYMERASE III GAMMA-TAU SUBUNIT"/>
    <property type="match status" value="1"/>
</dbReference>
<dbReference type="GO" id="GO:0003887">
    <property type="term" value="F:DNA-directed DNA polymerase activity"/>
    <property type="evidence" value="ECO:0007669"/>
    <property type="project" value="InterPro"/>
</dbReference>
<dbReference type="GO" id="GO:0008408">
    <property type="term" value="F:3'-5' exonuclease activity"/>
    <property type="evidence" value="ECO:0007669"/>
    <property type="project" value="InterPro"/>
</dbReference>
<dbReference type="STRING" id="1423750.FC89_GL000748"/>